<dbReference type="EMBL" id="JACIDR010000004">
    <property type="protein sequence ID" value="MBB3973923.1"/>
    <property type="molecule type" value="Genomic_DNA"/>
</dbReference>
<keyword evidence="2" id="KW-0732">Signal</keyword>
<dbReference type="Proteomes" id="UP000528964">
    <property type="component" value="Unassembled WGS sequence"/>
</dbReference>
<comment type="caution">
    <text evidence="3">The sequence shown here is derived from an EMBL/GenBank/DDBJ whole genome shotgun (WGS) entry which is preliminary data.</text>
</comment>
<reference evidence="3 4" key="1">
    <citation type="submission" date="2020-08" db="EMBL/GenBank/DDBJ databases">
        <title>Genomic Encyclopedia of Type Strains, Phase IV (KMG-IV): sequencing the most valuable type-strain genomes for metagenomic binning, comparative biology and taxonomic classification.</title>
        <authorList>
            <person name="Goeker M."/>
        </authorList>
    </citation>
    <scope>NUCLEOTIDE SEQUENCE [LARGE SCALE GENOMIC DNA]</scope>
    <source>
        <strain evidence="3 4">DSM 25481</strain>
    </source>
</reference>
<sequence length="135" mass="14550">MNKISTLIVSGVCSLGMTLGVAPAQASSVSVPTVAGVPMDQIQTVGHRSHRGGHYGGGRHGHRGWGHRGGWRHGGWDRGHRGYYGHGYRRHHRNHTGRYIAAGVLGLAAGAAIANSSRGDRCRYVRNGRAYYRPC</sequence>
<protein>
    <recommendedName>
        <fullName evidence="5">BA14K family protein</fullName>
    </recommendedName>
</protein>
<gene>
    <name evidence="3" type="ORF">GGR24_002600</name>
</gene>
<evidence type="ECO:0000313" key="4">
    <source>
        <dbReference type="Proteomes" id="UP000528964"/>
    </source>
</evidence>
<accession>A0A7W6GGB2</accession>
<keyword evidence="4" id="KW-1185">Reference proteome</keyword>
<feature type="chain" id="PRO_5031575172" description="BA14K family protein" evidence="2">
    <location>
        <begin position="27"/>
        <end position="135"/>
    </location>
</feature>
<name>A0A7W6GGB2_9HYPH</name>
<organism evidence="3 4">
    <name type="scientific">Hansschlegelia beijingensis</name>
    <dbReference type="NCBI Taxonomy" id="1133344"/>
    <lineage>
        <taxon>Bacteria</taxon>
        <taxon>Pseudomonadati</taxon>
        <taxon>Pseudomonadota</taxon>
        <taxon>Alphaproteobacteria</taxon>
        <taxon>Hyphomicrobiales</taxon>
        <taxon>Methylopilaceae</taxon>
        <taxon>Hansschlegelia</taxon>
    </lineage>
</organism>
<dbReference type="AlphaFoldDB" id="A0A7W6GGB2"/>
<evidence type="ECO:0008006" key="5">
    <source>
        <dbReference type="Google" id="ProtNLM"/>
    </source>
</evidence>
<evidence type="ECO:0000256" key="1">
    <source>
        <dbReference type="SAM" id="MobiDB-lite"/>
    </source>
</evidence>
<feature type="region of interest" description="Disordered" evidence="1">
    <location>
        <begin position="47"/>
        <end position="70"/>
    </location>
</feature>
<feature type="signal peptide" evidence="2">
    <location>
        <begin position="1"/>
        <end position="26"/>
    </location>
</feature>
<proteinExistence type="predicted"/>
<evidence type="ECO:0000313" key="3">
    <source>
        <dbReference type="EMBL" id="MBB3973923.1"/>
    </source>
</evidence>
<dbReference type="RefSeq" id="WP_183395790.1">
    <property type="nucleotide sequence ID" value="NZ_JACIDR010000004.1"/>
</dbReference>
<evidence type="ECO:0000256" key="2">
    <source>
        <dbReference type="SAM" id="SignalP"/>
    </source>
</evidence>